<gene>
    <name evidence="2" type="ORF">Vretimale_832</name>
</gene>
<sequence length="510" mass="55556">MIDLKALKEQLKLLGHDLPDEQVVEILKEMNIDFNDKPTERSDAKESQGNPTRSEGDGKDKQGLPRGGSILDNFQGKQHSQQLPFSDTQDYSFQSYNYGYTSPGHAPAVGLSHAKLPSSGVKVRSCTSEGPKGGSGEGCGPQAASSDYSDDCYDHDSDEVDADDKPGVSRRYSAAETLKPTSAANGSVCIQPGLNRSGAAFTSDQAARCSTKGAYSAGLAHLVRGPSDMADRLGRVTLNEPVVGSTIRQSRLQAGEKLERKDMETARSGAAARSQRPGSIMTAKDQHRKPHGSRNAIPYGQDTHGPLPNGRCVKKEDVEDDTEGDVAGSDPDREPLVHRATSEDEEWMLPGGLGASGRNAQEPYAAWLSGRVGPMDNRLADALLAQGQLSPQASNRSFASRATSRCSTGSKRAAKKVDRVLRYQQLQQEWSQNRFLKQAGGTNRGTSRKPVNFHSHFASLHAAEEAERQRMLRETRARTKKELGAATEAPTSNRRDELRWQTRMRLREQT</sequence>
<accession>A0A8J4FYQ0</accession>
<feature type="region of interest" description="Disordered" evidence="1">
    <location>
        <begin position="117"/>
        <end position="172"/>
    </location>
</feature>
<evidence type="ECO:0000313" key="2">
    <source>
        <dbReference type="EMBL" id="GIL94602.1"/>
    </source>
</evidence>
<feature type="compositionally biased region" description="Polar residues" evidence="1">
    <location>
        <begin position="75"/>
        <end position="88"/>
    </location>
</feature>
<comment type="caution">
    <text evidence="2">The sequence shown here is derived from an EMBL/GenBank/DDBJ whole genome shotgun (WGS) entry which is preliminary data.</text>
</comment>
<dbReference type="OrthoDB" id="532374at2759"/>
<name>A0A8J4FYQ0_9CHLO</name>
<reference evidence="2" key="1">
    <citation type="journal article" date="2021" name="Proc. Natl. Acad. Sci. U.S.A.">
        <title>Three genomes in the algal genus Volvox reveal the fate of a haploid sex-determining region after a transition to homothallism.</title>
        <authorList>
            <person name="Yamamoto K."/>
            <person name="Hamaji T."/>
            <person name="Kawai-Toyooka H."/>
            <person name="Matsuzaki R."/>
            <person name="Takahashi F."/>
            <person name="Nishimura Y."/>
            <person name="Kawachi M."/>
            <person name="Noguchi H."/>
            <person name="Minakuchi Y."/>
            <person name="Umen J.G."/>
            <person name="Toyoda A."/>
            <person name="Nozaki H."/>
        </authorList>
    </citation>
    <scope>NUCLEOTIDE SEQUENCE</scope>
    <source>
        <strain evidence="2">NIES-3785</strain>
    </source>
</reference>
<feature type="compositionally biased region" description="Basic and acidic residues" evidence="1">
    <location>
        <begin position="54"/>
        <end position="63"/>
    </location>
</feature>
<feature type="region of interest" description="Disordered" evidence="1">
    <location>
        <begin position="259"/>
        <end position="335"/>
    </location>
</feature>
<feature type="compositionally biased region" description="Polar residues" evidence="1">
    <location>
        <begin position="394"/>
        <end position="410"/>
    </location>
</feature>
<dbReference type="Proteomes" id="UP000722791">
    <property type="component" value="Unassembled WGS sequence"/>
</dbReference>
<feature type="compositionally biased region" description="Acidic residues" evidence="1">
    <location>
        <begin position="148"/>
        <end position="162"/>
    </location>
</feature>
<protein>
    <submittedName>
        <fullName evidence="2">Uncharacterized protein</fullName>
    </submittedName>
</protein>
<feature type="region of interest" description="Disordered" evidence="1">
    <location>
        <begin position="476"/>
        <end position="510"/>
    </location>
</feature>
<proteinExistence type="predicted"/>
<feature type="region of interest" description="Disordered" evidence="1">
    <location>
        <begin position="394"/>
        <end position="414"/>
    </location>
</feature>
<feature type="compositionally biased region" description="Basic and acidic residues" evidence="1">
    <location>
        <begin position="33"/>
        <end position="46"/>
    </location>
</feature>
<organism evidence="2 3">
    <name type="scientific">Volvox reticuliferus</name>
    <dbReference type="NCBI Taxonomy" id="1737510"/>
    <lineage>
        <taxon>Eukaryota</taxon>
        <taxon>Viridiplantae</taxon>
        <taxon>Chlorophyta</taxon>
        <taxon>core chlorophytes</taxon>
        <taxon>Chlorophyceae</taxon>
        <taxon>CS clade</taxon>
        <taxon>Chlamydomonadales</taxon>
        <taxon>Volvocaceae</taxon>
        <taxon>Volvox</taxon>
    </lineage>
</organism>
<feature type="region of interest" description="Disordered" evidence="1">
    <location>
        <begin position="33"/>
        <end position="88"/>
    </location>
</feature>
<evidence type="ECO:0000256" key="1">
    <source>
        <dbReference type="SAM" id="MobiDB-lite"/>
    </source>
</evidence>
<dbReference type="EMBL" id="BNCQ01000001">
    <property type="protein sequence ID" value="GIL94602.1"/>
    <property type="molecule type" value="Genomic_DNA"/>
</dbReference>
<evidence type="ECO:0000313" key="3">
    <source>
        <dbReference type="Proteomes" id="UP000722791"/>
    </source>
</evidence>
<dbReference type="AlphaFoldDB" id="A0A8J4FYQ0"/>
<feature type="compositionally biased region" description="Basic and acidic residues" evidence="1">
    <location>
        <begin position="493"/>
        <end position="510"/>
    </location>
</feature>